<comment type="caution">
    <text evidence="1">The sequence shown here is derived from an EMBL/GenBank/DDBJ whole genome shotgun (WGS) entry which is preliminary data.</text>
</comment>
<name>L9XCN0_9EURY</name>
<sequence length="63" mass="7322">MCPLETERSTRVDRLEKVETVEEKKKRTDGESVLTAENDHGRRLAVDTGSRTMLRELASTYYY</sequence>
<keyword evidence="2" id="KW-1185">Reference proteome</keyword>
<reference evidence="1 2" key="1">
    <citation type="journal article" date="2014" name="PLoS Genet.">
        <title>Phylogenetically driven sequencing of extremely halophilic archaea reveals strategies for static and dynamic osmo-response.</title>
        <authorList>
            <person name="Becker E.A."/>
            <person name="Seitzer P.M."/>
            <person name="Tritt A."/>
            <person name="Larsen D."/>
            <person name="Krusor M."/>
            <person name="Yao A.I."/>
            <person name="Wu D."/>
            <person name="Madern D."/>
            <person name="Eisen J.A."/>
            <person name="Darling A.E."/>
            <person name="Facciotti M.T."/>
        </authorList>
    </citation>
    <scope>NUCLEOTIDE SEQUENCE [LARGE SCALE GENOMIC DNA]</scope>
    <source>
        <strain evidence="1 2">DSM 10524</strain>
    </source>
</reference>
<accession>L9XCN0</accession>
<evidence type="ECO:0000313" key="2">
    <source>
        <dbReference type="Proteomes" id="UP000011688"/>
    </source>
</evidence>
<dbReference type="AlphaFoldDB" id="L9XCN0"/>
<dbReference type="Proteomes" id="UP000011688">
    <property type="component" value="Unassembled WGS sequence"/>
</dbReference>
<gene>
    <name evidence="1" type="ORF">C491_08584</name>
</gene>
<dbReference type="EMBL" id="AOIB01000020">
    <property type="protein sequence ID" value="ELY58378.1"/>
    <property type="molecule type" value="Genomic_DNA"/>
</dbReference>
<protein>
    <submittedName>
        <fullName evidence="1">Uncharacterized protein</fullName>
    </submittedName>
</protein>
<evidence type="ECO:0000313" key="1">
    <source>
        <dbReference type="EMBL" id="ELY58378.1"/>
    </source>
</evidence>
<proteinExistence type="predicted"/>
<organism evidence="1 2">
    <name type="scientific">Natronococcus amylolyticus DSM 10524</name>
    <dbReference type="NCBI Taxonomy" id="1227497"/>
    <lineage>
        <taxon>Archaea</taxon>
        <taxon>Methanobacteriati</taxon>
        <taxon>Methanobacteriota</taxon>
        <taxon>Stenosarchaea group</taxon>
        <taxon>Halobacteria</taxon>
        <taxon>Halobacteriales</taxon>
        <taxon>Natrialbaceae</taxon>
        <taxon>Natronococcus</taxon>
    </lineage>
</organism>